<name>A0A5R8LS17_LACZE</name>
<proteinExistence type="predicted"/>
<organism evidence="1 2">
    <name type="scientific">Lacticaseibacillus zeae</name>
    <name type="common">Lactobacillus zeae</name>
    <dbReference type="NCBI Taxonomy" id="57037"/>
    <lineage>
        <taxon>Bacteria</taxon>
        <taxon>Bacillati</taxon>
        <taxon>Bacillota</taxon>
        <taxon>Bacilli</taxon>
        <taxon>Lactobacillales</taxon>
        <taxon>Lactobacillaceae</taxon>
        <taxon>Lacticaseibacillus</taxon>
    </lineage>
</organism>
<dbReference type="EMBL" id="VBWN01000009">
    <property type="protein sequence ID" value="TLF39963.1"/>
    <property type="molecule type" value="Genomic_DNA"/>
</dbReference>
<gene>
    <name evidence="1" type="ORF">FEI14_11085</name>
</gene>
<evidence type="ECO:0000313" key="2">
    <source>
        <dbReference type="Proteomes" id="UP000307781"/>
    </source>
</evidence>
<reference evidence="1 2" key="1">
    <citation type="submission" date="2019-05" db="EMBL/GenBank/DDBJ databases">
        <title>Genome-based reclassification of Lactobacillus casei as Lactobacillus casei subsp. casei. subsp.nov., description of Lactobacillus casei subsp. zeae subsp. nov., and emended description of Lactobacillus casei.</title>
        <authorList>
            <person name="Huang C.-H."/>
        </authorList>
    </citation>
    <scope>NUCLEOTIDE SEQUENCE [LARGE SCALE GENOMIC DNA]</scope>
    <source>
        <strain evidence="1 2">CRBIP24.58</strain>
    </source>
</reference>
<dbReference type="RefSeq" id="WP_029345600.1">
    <property type="nucleotide sequence ID" value="NZ_CP074379.1"/>
</dbReference>
<protein>
    <submittedName>
        <fullName evidence="1">Uncharacterized protein</fullName>
    </submittedName>
</protein>
<dbReference type="Proteomes" id="UP000307781">
    <property type="component" value="Unassembled WGS sequence"/>
</dbReference>
<accession>A0A5R8LS17</accession>
<evidence type="ECO:0000313" key="1">
    <source>
        <dbReference type="EMBL" id="TLF39963.1"/>
    </source>
</evidence>
<dbReference type="AlphaFoldDB" id="A0A5R8LS17"/>
<sequence>MRVLYKGKPASVWEISQTSERPDWVKDALAKNQIYWLDNRVRILMAALRPPITEKPNMVAGDTDAGFGVYAYGYTGDFLDATNQRVVSRRRFLREYEVLE</sequence>
<comment type="caution">
    <text evidence="1">The sequence shown here is derived from an EMBL/GenBank/DDBJ whole genome shotgun (WGS) entry which is preliminary data.</text>
</comment>